<dbReference type="PROSITE" id="PS50929">
    <property type="entry name" value="ABC_TM1F"/>
    <property type="match status" value="2"/>
</dbReference>
<evidence type="ECO:0000259" key="12">
    <source>
        <dbReference type="PROSITE" id="PS50893"/>
    </source>
</evidence>
<dbReference type="PROSITE" id="PS00211">
    <property type="entry name" value="ABC_TRANSPORTER_1"/>
    <property type="match status" value="2"/>
</dbReference>
<dbReference type="PANTHER" id="PTHR24222">
    <property type="entry name" value="ABC TRANSPORTER B FAMILY"/>
    <property type="match status" value="1"/>
</dbReference>
<dbReference type="SMART" id="SM00382">
    <property type="entry name" value="AAA"/>
    <property type="match status" value="2"/>
</dbReference>
<feature type="transmembrane region" description="Helical" evidence="11">
    <location>
        <begin position="779"/>
        <end position="805"/>
    </location>
</feature>
<dbReference type="InterPro" id="IPR036640">
    <property type="entry name" value="ABC1_TM_sf"/>
</dbReference>
<evidence type="ECO:0000256" key="7">
    <source>
        <dbReference type="ARBA" id="ARBA00022840"/>
    </source>
</evidence>
<sequence length="1304" mass="144584">MPSTLRDVDEPALRQPLIKRILRRDATNKEQPEEQKKVSIIQLFRYASKFDLLLIVVGSVVAVGTGLGFPFMSVIFGDITQSFINATMVINDVHIDIDNESVPFSELYNLSRFQTDIVNNCLDYVYLGIAMFIAATVQVMCFLVAGENMIHRMRIAFLRAILRQDIPWYDKHNSGTLTTKLFDNLERVKEGTGDKCALLIQFVSQFFAGLAIAFSYDWRLTLIMVSLSPFIMLCGAFIAKLMANSATREAEKYAIAGSVAEEVLTSIRTVVSFNGQEKECSRYNKALQAGKIDGIMKSIYVGVGLALTFLIIFSSYTLAFWVGTDYVVWGWIEPSTLLTVFFSVMLGSMAMGQAGPQFAVIGTAQGAAAAIFDIIDREPEIDSYSEDGIRPERVEGRIVVNDVRFQYPTRPDIPILKGVSFTVNPGETVALVGSSGCGKSTIVQLLLRYYNPHSGSITIDGHEISLINIRHLRNLIGVVSQEPILFNCSIKQNIMYGNDDISEEDIVRACRKANAETFIKDLPEKYETLVGDRGTQLSGGQKQRIAIARALVRDPKILLLDEATSALDAESESIVQEALEKASKGRTTLIIAHRLSTIRNADKIIAIKGGEVQEVGKHEELMAQKGLYYELVNAQVFADVEKVNNQEKAVLERQFSDMSARSRFSSTSSVKRDGARFTGRLMSVDENDEDAPKFGAPGEQPDVKSETKRLQKDLEKEGAKPANLFSILKYARPEWIFIIIAVVAATIQGCVFPAFSLFFTEILTVFTTTDKEEMSRKGHFWALMFLVLGVVQGVTMFSQAFFFGMSAERLTMRLRAMLFRNVMRMDIAYFDQPNHSSGKISTRLATDTPNVKSAIDYRLGSVFSAVVSVGCGIGIAFYYGWQMALLVVAIFPLGGVGQALQMKYIEGRAKADAKELENSGKTAMEAIENIRTVQALTLEDRFHRAFCEHLAYPHSTSTRKSIVQGFTYGFSNSIFYFLYSAAFRFGLYLIIKRILIPMHVMKVLFAISFTAGSMGFASAYFPEYIKARFAAGIIFKMLGETPKIDGLSKNGKRPDINGRVHFNDLHFSYPERPGVRILKGLNLTVQPGQTLALVGPSGCGKSTVISLLERFYDPLDGQVVVDSTNLCEINPGHIRSQMALVSQEPILFDCSIRENIIYGLDAESITDAQIEEVARLANIHKFISDLPDGMNTRVGEKGTQLSGGQKQRIAIARALIRKPKILLLDEATSALDTESEKVVQEALDRASEGRTCIIIAHRLATVVNADCIAVVTDGVVIEKGTHSELMNLQGAYYKLTQKQNMKKV</sequence>
<dbReference type="GO" id="GO:0140359">
    <property type="term" value="F:ABC-type transporter activity"/>
    <property type="evidence" value="ECO:0007669"/>
    <property type="project" value="InterPro"/>
</dbReference>
<dbReference type="GO" id="GO:0016887">
    <property type="term" value="F:ATP hydrolysis activity"/>
    <property type="evidence" value="ECO:0007669"/>
    <property type="project" value="InterPro"/>
</dbReference>
<evidence type="ECO:0000256" key="8">
    <source>
        <dbReference type="ARBA" id="ARBA00022989"/>
    </source>
</evidence>
<feature type="domain" description="ABC transporter" evidence="12">
    <location>
        <begin position="398"/>
        <end position="634"/>
    </location>
</feature>
<dbReference type="Pfam" id="PF00664">
    <property type="entry name" value="ABC_membrane"/>
    <property type="match status" value="2"/>
</dbReference>
<name>A0AA39H553_9BILA</name>
<keyword evidence="15" id="KW-1185">Reference proteome</keyword>
<gene>
    <name evidence="14" type="ORF">QR680_002359</name>
</gene>
<feature type="domain" description="ABC transporter" evidence="12">
    <location>
        <begin position="1060"/>
        <end position="1298"/>
    </location>
</feature>
<dbReference type="CDD" id="cd18578">
    <property type="entry name" value="ABC_6TM_Pgp_ABCB1_D2_like"/>
    <property type="match status" value="1"/>
</dbReference>
<feature type="transmembrane region" description="Helical" evidence="11">
    <location>
        <begin position="299"/>
        <end position="322"/>
    </location>
</feature>
<keyword evidence="6" id="KW-0547">Nucleotide-binding</keyword>
<feature type="transmembrane region" description="Helical" evidence="11">
    <location>
        <begin position="196"/>
        <end position="216"/>
    </location>
</feature>
<dbReference type="InterPro" id="IPR011527">
    <property type="entry name" value="ABC1_TM_dom"/>
</dbReference>
<feature type="domain" description="ABC transmembrane type-1" evidence="13">
    <location>
        <begin position="739"/>
        <end position="1026"/>
    </location>
</feature>
<keyword evidence="3" id="KW-0813">Transport</keyword>
<comment type="caution">
    <text evidence="14">The sequence shown here is derived from an EMBL/GenBank/DDBJ whole genome shotgun (WGS) entry which is preliminary data.</text>
</comment>
<dbReference type="FunFam" id="3.40.50.300:FF:000916">
    <property type="entry name" value="ABC transporter B family member 9"/>
    <property type="match status" value="1"/>
</dbReference>
<feature type="transmembrane region" description="Helical" evidence="11">
    <location>
        <begin position="735"/>
        <end position="759"/>
    </location>
</feature>
<keyword evidence="4 11" id="KW-0812">Transmembrane</keyword>
<dbReference type="PANTHER" id="PTHR24222:SF76">
    <property type="entry name" value="MYCOBACTIN IMPORT ATP-BINDING_PERMEASE PROTEIN IRTB"/>
    <property type="match status" value="1"/>
</dbReference>
<dbReference type="InterPro" id="IPR003439">
    <property type="entry name" value="ABC_transporter-like_ATP-bd"/>
</dbReference>
<evidence type="ECO:0000256" key="1">
    <source>
        <dbReference type="ARBA" id="ARBA00004141"/>
    </source>
</evidence>
<feature type="region of interest" description="Disordered" evidence="10">
    <location>
        <begin position="687"/>
        <end position="714"/>
    </location>
</feature>
<dbReference type="FunFam" id="3.40.50.300:FF:002283">
    <property type="entry name" value="p-GlycoProtein related"/>
    <property type="match status" value="1"/>
</dbReference>
<proteinExistence type="inferred from homology"/>
<dbReference type="InterPro" id="IPR017871">
    <property type="entry name" value="ABC_transporter-like_CS"/>
</dbReference>
<evidence type="ECO:0000256" key="9">
    <source>
        <dbReference type="ARBA" id="ARBA00023136"/>
    </source>
</evidence>
<keyword evidence="8 11" id="KW-1133">Transmembrane helix</keyword>
<dbReference type="Pfam" id="PF00005">
    <property type="entry name" value="ABC_tran"/>
    <property type="match status" value="2"/>
</dbReference>
<feature type="transmembrane region" description="Helical" evidence="11">
    <location>
        <begin position="1003"/>
        <end position="1021"/>
    </location>
</feature>
<evidence type="ECO:0000256" key="2">
    <source>
        <dbReference type="ARBA" id="ARBA00007577"/>
    </source>
</evidence>
<evidence type="ECO:0000256" key="6">
    <source>
        <dbReference type="ARBA" id="ARBA00022741"/>
    </source>
</evidence>
<keyword evidence="9 11" id="KW-0472">Membrane</keyword>
<feature type="transmembrane region" description="Helical" evidence="11">
    <location>
        <begin position="52"/>
        <end position="76"/>
    </location>
</feature>
<evidence type="ECO:0000256" key="11">
    <source>
        <dbReference type="SAM" id="Phobius"/>
    </source>
</evidence>
<feature type="domain" description="ABC transmembrane type-1" evidence="13">
    <location>
        <begin position="56"/>
        <end position="363"/>
    </location>
</feature>
<dbReference type="Proteomes" id="UP001175271">
    <property type="component" value="Unassembled WGS sequence"/>
</dbReference>
<feature type="transmembrane region" description="Helical" evidence="11">
    <location>
        <begin position="862"/>
        <end position="881"/>
    </location>
</feature>
<feature type="transmembrane region" description="Helical" evidence="11">
    <location>
        <begin position="974"/>
        <end position="991"/>
    </location>
</feature>
<dbReference type="InterPro" id="IPR027417">
    <property type="entry name" value="P-loop_NTPase"/>
</dbReference>
<dbReference type="GO" id="GO:0005886">
    <property type="term" value="C:plasma membrane"/>
    <property type="evidence" value="ECO:0007669"/>
    <property type="project" value="TreeGrafter"/>
</dbReference>
<dbReference type="SUPFAM" id="SSF90123">
    <property type="entry name" value="ABC transporter transmembrane region"/>
    <property type="match status" value="2"/>
</dbReference>
<comment type="similarity">
    <text evidence="2">Belongs to the ABC transporter superfamily. ABCB family. Multidrug resistance exporter (TC 3.A.1.201) subfamily.</text>
</comment>
<accession>A0AA39H553</accession>
<dbReference type="EMBL" id="JAUCMV010000005">
    <property type="protein sequence ID" value="KAK0397962.1"/>
    <property type="molecule type" value="Genomic_DNA"/>
</dbReference>
<dbReference type="GO" id="GO:0005524">
    <property type="term" value="F:ATP binding"/>
    <property type="evidence" value="ECO:0007669"/>
    <property type="project" value="UniProtKB-KW"/>
</dbReference>
<dbReference type="PROSITE" id="PS50893">
    <property type="entry name" value="ABC_TRANSPORTER_2"/>
    <property type="match status" value="2"/>
</dbReference>
<dbReference type="FunFam" id="1.20.1560.10:FF:000121">
    <property type="entry name" value="ABC transporter B family member 9"/>
    <property type="match status" value="1"/>
</dbReference>
<reference evidence="14" key="1">
    <citation type="submission" date="2023-06" db="EMBL/GenBank/DDBJ databases">
        <title>Genomic analysis of the entomopathogenic nematode Steinernema hermaphroditum.</title>
        <authorList>
            <person name="Schwarz E.M."/>
            <person name="Heppert J.K."/>
            <person name="Baniya A."/>
            <person name="Schwartz H.T."/>
            <person name="Tan C.-H."/>
            <person name="Antoshechkin I."/>
            <person name="Sternberg P.W."/>
            <person name="Goodrich-Blair H."/>
            <person name="Dillman A.R."/>
        </authorList>
    </citation>
    <scope>NUCLEOTIDE SEQUENCE</scope>
    <source>
        <strain evidence="14">PS9179</strain>
        <tissue evidence="14">Whole animal</tissue>
    </source>
</reference>
<evidence type="ECO:0000259" key="13">
    <source>
        <dbReference type="PROSITE" id="PS50929"/>
    </source>
</evidence>
<keyword evidence="7" id="KW-0067">ATP-binding</keyword>
<evidence type="ECO:0000256" key="4">
    <source>
        <dbReference type="ARBA" id="ARBA00022692"/>
    </source>
</evidence>
<dbReference type="FunFam" id="1.20.1560.10:FF:000018">
    <property type="entry name" value="ATP-binding cassette subfamily B member 11"/>
    <property type="match status" value="1"/>
</dbReference>
<evidence type="ECO:0000256" key="3">
    <source>
        <dbReference type="ARBA" id="ARBA00022448"/>
    </source>
</evidence>
<evidence type="ECO:0000256" key="10">
    <source>
        <dbReference type="SAM" id="MobiDB-lite"/>
    </source>
</evidence>
<feature type="transmembrane region" description="Helical" evidence="11">
    <location>
        <begin position="222"/>
        <end position="243"/>
    </location>
</feature>
<feature type="transmembrane region" description="Helical" evidence="11">
    <location>
        <begin position="124"/>
        <end position="145"/>
    </location>
</feature>
<evidence type="ECO:0000313" key="14">
    <source>
        <dbReference type="EMBL" id="KAK0397962.1"/>
    </source>
</evidence>
<dbReference type="SUPFAM" id="SSF52540">
    <property type="entry name" value="P-loop containing nucleoside triphosphate hydrolases"/>
    <property type="match status" value="2"/>
</dbReference>
<feature type="compositionally biased region" description="Basic and acidic residues" evidence="10">
    <location>
        <begin position="701"/>
        <end position="714"/>
    </location>
</feature>
<dbReference type="Gene3D" id="3.40.50.300">
    <property type="entry name" value="P-loop containing nucleotide triphosphate hydrolases"/>
    <property type="match status" value="2"/>
</dbReference>
<evidence type="ECO:0000313" key="15">
    <source>
        <dbReference type="Proteomes" id="UP001175271"/>
    </source>
</evidence>
<dbReference type="InterPro" id="IPR039421">
    <property type="entry name" value="Type_1_exporter"/>
</dbReference>
<dbReference type="CDD" id="cd03249">
    <property type="entry name" value="ABC_MTABC3_MDL1_MDL2"/>
    <property type="match status" value="2"/>
</dbReference>
<protein>
    <submittedName>
        <fullName evidence="14">Uncharacterized protein</fullName>
    </submittedName>
</protein>
<dbReference type="InterPro" id="IPR003593">
    <property type="entry name" value="AAA+_ATPase"/>
</dbReference>
<feature type="transmembrane region" description="Helical" evidence="11">
    <location>
        <begin position="328"/>
        <end position="347"/>
    </location>
</feature>
<dbReference type="CDD" id="cd18577">
    <property type="entry name" value="ABC_6TM_Pgp_ABCB1_D1_like"/>
    <property type="match status" value="1"/>
</dbReference>
<organism evidence="14 15">
    <name type="scientific">Steinernema hermaphroditum</name>
    <dbReference type="NCBI Taxonomy" id="289476"/>
    <lineage>
        <taxon>Eukaryota</taxon>
        <taxon>Metazoa</taxon>
        <taxon>Ecdysozoa</taxon>
        <taxon>Nematoda</taxon>
        <taxon>Chromadorea</taxon>
        <taxon>Rhabditida</taxon>
        <taxon>Tylenchina</taxon>
        <taxon>Panagrolaimomorpha</taxon>
        <taxon>Strongyloidoidea</taxon>
        <taxon>Steinernematidae</taxon>
        <taxon>Steinernema</taxon>
    </lineage>
</organism>
<dbReference type="Gene3D" id="1.20.1560.10">
    <property type="entry name" value="ABC transporter type 1, transmembrane domain"/>
    <property type="match status" value="1"/>
</dbReference>
<evidence type="ECO:0000256" key="5">
    <source>
        <dbReference type="ARBA" id="ARBA00022737"/>
    </source>
</evidence>
<comment type="subcellular location">
    <subcellularLocation>
        <location evidence="1">Membrane</location>
        <topology evidence="1">Multi-pass membrane protein</topology>
    </subcellularLocation>
</comment>
<keyword evidence="5" id="KW-0677">Repeat</keyword>